<evidence type="ECO:0000313" key="11">
    <source>
        <dbReference type="Proteomes" id="UP001364617"/>
    </source>
</evidence>
<evidence type="ECO:0000256" key="2">
    <source>
        <dbReference type="ARBA" id="ARBA00004584"/>
    </source>
</evidence>
<dbReference type="InterPro" id="IPR025212">
    <property type="entry name" value="CAD_CENP-Q"/>
</dbReference>
<evidence type="ECO:0000256" key="7">
    <source>
        <dbReference type="ARBA" id="ARBA00023328"/>
    </source>
</evidence>
<evidence type="ECO:0000256" key="6">
    <source>
        <dbReference type="ARBA" id="ARBA00023242"/>
    </source>
</evidence>
<organism evidence="10 11">
    <name type="scientific">Phoxinus phoxinus</name>
    <name type="common">Eurasian minnow</name>
    <dbReference type="NCBI Taxonomy" id="58324"/>
    <lineage>
        <taxon>Eukaryota</taxon>
        <taxon>Metazoa</taxon>
        <taxon>Chordata</taxon>
        <taxon>Craniata</taxon>
        <taxon>Vertebrata</taxon>
        <taxon>Euteleostomi</taxon>
        <taxon>Actinopterygii</taxon>
        <taxon>Neopterygii</taxon>
        <taxon>Teleostei</taxon>
        <taxon>Ostariophysi</taxon>
        <taxon>Cypriniformes</taxon>
        <taxon>Leuciscidae</taxon>
        <taxon>Phoxininae</taxon>
        <taxon>Phoxinus</taxon>
    </lineage>
</organism>
<evidence type="ECO:0000256" key="9">
    <source>
        <dbReference type="SAM" id="MobiDB-lite"/>
    </source>
</evidence>
<evidence type="ECO:0000256" key="8">
    <source>
        <dbReference type="SAM" id="Coils"/>
    </source>
</evidence>
<keyword evidence="7" id="KW-0137">Centromere</keyword>
<dbReference type="EMBL" id="JAYKXH010000006">
    <property type="protein sequence ID" value="KAK7166823.1"/>
    <property type="molecule type" value="Genomic_DNA"/>
</dbReference>
<evidence type="ECO:0000313" key="10">
    <source>
        <dbReference type="EMBL" id="KAK7166823.1"/>
    </source>
</evidence>
<dbReference type="AlphaFoldDB" id="A0AAN9DAP0"/>
<keyword evidence="8" id="KW-0175">Coiled coil</keyword>
<dbReference type="Proteomes" id="UP001364617">
    <property type="component" value="Unassembled WGS sequence"/>
</dbReference>
<name>A0AAN9DAP0_9TELE</name>
<evidence type="ECO:0000256" key="4">
    <source>
        <dbReference type="ARBA" id="ARBA00016397"/>
    </source>
</evidence>
<comment type="caution">
    <text evidence="10">The sequence shown here is derived from an EMBL/GenBank/DDBJ whole genome shotgun (WGS) entry which is preliminary data.</text>
</comment>
<evidence type="ECO:0000256" key="3">
    <source>
        <dbReference type="ARBA" id="ARBA00008191"/>
    </source>
</evidence>
<evidence type="ECO:0000256" key="5">
    <source>
        <dbReference type="ARBA" id="ARBA00022454"/>
    </source>
</evidence>
<feature type="coiled-coil region" evidence="8">
    <location>
        <begin position="144"/>
        <end position="192"/>
    </location>
</feature>
<dbReference type="PANTHER" id="PTHR31345">
    <property type="entry name" value="CENTROMERE PROTEIN Q"/>
    <property type="match status" value="1"/>
</dbReference>
<gene>
    <name evidence="10" type="ORF">R3I93_006560</name>
</gene>
<feature type="region of interest" description="Disordered" evidence="9">
    <location>
        <begin position="1"/>
        <end position="64"/>
    </location>
</feature>
<keyword evidence="5" id="KW-0158">Chromosome</keyword>
<protein>
    <recommendedName>
        <fullName evidence="4">Centromere protein Q</fullName>
    </recommendedName>
</protein>
<reference evidence="10 11" key="1">
    <citation type="submission" date="2024-02" db="EMBL/GenBank/DDBJ databases">
        <title>Chromosome-level genome assembly of the Eurasian Minnow (Phoxinus phoxinus).</title>
        <authorList>
            <person name="Oriowo T.O."/>
            <person name="Martin S."/>
            <person name="Stange M."/>
            <person name="Chrysostomakis Y."/>
            <person name="Brown T."/>
            <person name="Winkler S."/>
            <person name="Kukowka S."/>
            <person name="Myers E.W."/>
            <person name="Bohne A."/>
        </authorList>
    </citation>
    <scope>NUCLEOTIDE SEQUENCE [LARGE SCALE GENOMIC DNA]</scope>
    <source>
        <strain evidence="10">ZFMK-TIS-60720</strain>
        <tissue evidence="10">Whole Organism</tissue>
    </source>
</reference>
<keyword evidence="11" id="KW-1185">Reference proteome</keyword>
<dbReference type="GO" id="GO:0005634">
    <property type="term" value="C:nucleus"/>
    <property type="evidence" value="ECO:0007669"/>
    <property type="project" value="UniProtKB-SubCell"/>
</dbReference>
<evidence type="ECO:0000256" key="1">
    <source>
        <dbReference type="ARBA" id="ARBA00004123"/>
    </source>
</evidence>
<sequence>MKPARGSGRASTRGPRHTAERKTSNKPHKSKPGSEATRLEPAGANSVKASAMVGKRKNQGSWKPMSKSSLLAVENMLGLSILDVLASRKREKEESQMHLNRLKDRFLAKCAQLPVPPSKHGDVMRVSHQFKAERSKTEHGKKTLESLEENLRSVVSTLEEMEVKMESLEEKCRIMRSKLEDEEEEAQEFLQLSEQTVLCVPAVSSRSASEPALQEQLMKMVPNPPAVVRALQTAPVLGDTRAFLELANKQVDSAQAHKDRTLD</sequence>
<accession>A0AAN9DAP0</accession>
<dbReference type="Pfam" id="PF13094">
    <property type="entry name" value="CENP-Q"/>
    <property type="match status" value="1"/>
</dbReference>
<dbReference type="GO" id="GO:0000775">
    <property type="term" value="C:chromosome, centromeric region"/>
    <property type="evidence" value="ECO:0007669"/>
    <property type="project" value="UniProtKB-SubCell"/>
</dbReference>
<proteinExistence type="inferred from homology"/>
<dbReference type="PANTHER" id="PTHR31345:SF3">
    <property type="entry name" value="CENTROMERE PROTEIN Q"/>
    <property type="match status" value="1"/>
</dbReference>
<comment type="similarity">
    <text evidence="3">Belongs to the CENP-Q/OKP1 family.</text>
</comment>
<comment type="subcellular location">
    <subcellularLocation>
        <location evidence="2">Chromosome</location>
        <location evidence="2">Centromere</location>
    </subcellularLocation>
    <subcellularLocation>
        <location evidence="1">Nucleus</location>
    </subcellularLocation>
</comment>
<keyword evidence="6" id="KW-0539">Nucleus</keyword>